<gene>
    <name evidence="16" type="primary">exbD</name>
    <name evidence="16" type="ORF">ABS361_22340</name>
</gene>
<comment type="subunit">
    <text evidence="4">The accessory proteins ExbB and ExbD seem to form a complex with TonB.</text>
</comment>
<evidence type="ECO:0000256" key="1">
    <source>
        <dbReference type="ARBA" id="ARBA00003540"/>
    </source>
</evidence>
<dbReference type="InterPro" id="IPR014170">
    <property type="entry name" value="TonB_ExbD_1"/>
</dbReference>
<evidence type="ECO:0000256" key="9">
    <source>
        <dbReference type="ARBA" id="ARBA00022692"/>
    </source>
</evidence>
<sequence>MAVQLGSSSDDDMAEQSDINVTPFIDVMLVLLIIFMVAAPLSTVDAPVDLPVSTAKPQPRPDKPIFVTLKADLSLLVGETPVAPDLLATTLDVQSKMNREQRLFVRADQAVPYGELTRLMNMLRAAGYLKVALVALESGSTQDAGPGGPASGPAVPTGGAAPSAGPAPSASPTP</sequence>
<dbReference type="Pfam" id="PF02472">
    <property type="entry name" value="ExbD"/>
    <property type="match status" value="1"/>
</dbReference>
<accession>A0AAU7X9E1</accession>
<keyword evidence="7" id="KW-1003">Cell membrane</keyword>
<protein>
    <recommendedName>
        <fullName evidence="5">Biopolymer transport protein ExbD</fullName>
    </recommendedName>
</protein>
<evidence type="ECO:0000256" key="2">
    <source>
        <dbReference type="ARBA" id="ARBA00004249"/>
    </source>
</evidence>
<dbReference type="AlphaFoldDB" id="A0AAU7X9E1"/>
<organism evidence="16">
    <name type="scientific">Methyloraptor flagellatus</name>
    <dbReference type="NCBI Taxonomy" id="3162530"/>
    <lineage>
        <taxon>Bacteria</taxon>
        <taxon>Pseudomonadati</taxon>
        <taxon>Pseudomonadota</taxon>
        <taxon>Alphaproteobacteria</taxon>
        <taxon>Hyphomicrobiales</taxon>
        <taxon>Ancalomicrobiaceae</taxon>
        <taxon>Methyloraptor</taxon>
    </lineage>
</organism>
<evidence type="ECO:0000256" key="12">
    <source>
        <dbReference type="ARBA" id="ARBA00023136"/>
    </source>
</evidence>
<evidence type="ECO:0000256" key="6">
    <source>
        <dbReference type="ARBA" id="ARBA00022448"/>
    </source>
</evidence>
<evidence type="ECO:0000256" key="4">
    <source>
        <dbReference type="ARBA" id="ARBA00011471"/>
    </source>
</evidence>
<keyword evidence="8" id="KW-0997">Cell inner membrane</keyword>
<dbReference type="GO" id="GO:0022857">
    <property type="term" value="F:transmembrane transporter activity"/>
    <property type="evidence" value="ECO:0007669"/>
    <property type="project" value="InterPro"/>
</dbReference>
<evidence type="ECO:0000256" key="14">
    <source>
        <dbReference type="SAM" id="MobiDB-lite"/>
    </source>
</evidence>
<evidence type="ECO:0000256" key="7">
    <source>
        <dbReference type="ARBA" id="ARBA00022475"/>
    </source>
</evidence>
<feature type="transmembrane region" description="Helical" evidence="15">
    <location>
        <begin position="21"/>
        <end position="41"/>
    </location>
</feature>
<dbReference type="GO" id="GO:0005886">
    <property type="term" value="C:plasma membrane"/>
    <property type="evidence" value="ECO:0007669"/>
    <property type="project" value="UniProtKB-SubCell"/>
</dbReference>
<evidence type="ECO:0000256" key="15">
    <source>
        <dbReference type="SAM" id="Phobius"/>
    </source>
</evidence>
<dbReference type="NCBIfam" id="TIGR02803">
    <property type="entry name" value="ExbD_1"/>
    <property type="match status" value="1"/>
</dbReference>
<evidence type="ECO:0000256" key="8">
    <source>
        <dbReference type="ARBA" id="ARBA00022519"/>
    </source>
</evidence>
<keyword evidence="12 15" id="KW-0472">Membrane</keyword>
<name>A0AAU7X9E1_9HYPH</name>
<evidence type="ECO:0000313" key="16">
    <source>
        <dbReference type="EMBL" id="XBY44698.1"/>
    </source>
</evidence>
<keyword evidence="10 13" id="KW-0653">Protein transport</keyword>
<dbReference type="PANTHER" id="PTHR30558:SF9">
    <property type="entry name" value="BIOPOLYMER TRANSPORT PROTEIN EXBD"/>
    <property type="match status" value="1"/>
</dbReference>
<dbReference type="KEGG" id="mflg:ABS361_22340"/>
<comment type="subcellular location">
    <subcellularLocation>
        <location evidence="2">Cell inner membrane</location>
        <topology evidence="2">Single-pass type II membrane protein</topology>
    </subcellularLocation>
    <subcellularLocation>
        <location evidence="13">Cell membrane</location>
        <topology evidence="13">Single-pass type II membrane protein</topology>
    </subcellularLocation>
</comment>
<reference evidence="16" key="1">
    <citation type="submission" date="2024-06" db="EMBL/GenBank/DDBJ databases">
        <title>Methylostella associata gen. nov., sp. nov., a novel Ancalomicrobiaceae-affiliated facultatively methylotrophic bacteria that feed on methanotrophs of the genus Methylococcus.</title>
        <authorList>
            <person name="Saltykova V."/>
            <person name="Danilova O.V."/>
            <person name="Oshkin I.Y."/>
            <person name="Belova S.E."/>
            <person name="Pimenov N.V."/>
            <person name="Dedysh S.N."/>
        </authorList>
    </citation>
    <scope>NUCLEOTIDE SEQUENCE</scope>
    <source>
        <strain evidence="16">S20</strain>
    </source>
</reference>
<dbReference type="GO" id="GO:0015031">
    <property type="term" value="P:protein transport"/>
    <property type="evidence" value="ECO:0007669"/>
    <property type="project" value="UniProtKB-KW"/>
</dbReference>
<dbReference type="InterPro" id="IPR003400">
    <property type="entry name" value="ExbD"/>
</dbReference>
<dbReference type="RefSeq" id="WP_407049788.1">
    <property type="nucleotide sequence ID" value="NZ_CP158568.1"/>
</dbReference>
<evidence type="ECO:0000256" key="3">
    <source>
        <dbReference type="ARBA" id="ARBA00005811"/>
    </source>
</evidence>
<evidence type="ECO:0000256" key="11">
    <source>
        <dbReference type="ARBA" id="ARBA00022989"/>
    </source>
</evidence>
<keyword evidence="11 15" id="KW-1133">Transmembrane helix</keyword>
<evidence type="ECO:0000256" key="10">
    <source>
        <dbReference type="ARBA" id="ARBA00022927"/>
    </source>
</evidence>
<feature type="compositionally biased region" description="Low complexity" evidence="14">
    <location>
        <begin position="151"/>
        <end position="168"/>
    </location>
</feature>
<evidence type="ECO:0000256" key="13">
    <source>
        <dbReference type="RuleBase" id="RU003879"/>
    </source>
</evidence>
<comment type="function">
    <text evidence="1">Involved in the TonB-dependent energy-dependent transport of various receptor-bound substrates.</text>
</comment>
<dbReference type="EMBL" id="CP158568">
    <property type="protein sequence ID" value="XBY44698.1"/>
    <property type="molecule type" value="Genomic_DNA"/>
</dbReference>
<dbReference type="PANTHER" id="PTHR30558">
    <property type="entry name" value="EXBD MEMBRANE COMPONENT OF PMF-DRIVEN MACROMOLECULE IMPORT SYSTEM"/>
    <property type="match status" value="1"/>
</dbReference>
<comment type="similarity">
    <text evidence="3 13">Belongs to the ExbD/TolR family.</text>
</comment>
<proteinExistence type="inferred from homology"/>
<keyword evidence="6 13" id="KW-0813">Transport</keyword>
<keyword evidence="9 13" id="KW-0812">Transmembrane</keyword>
<evidence type="ECO:0000256" key="5">
    <source>
        <dbReference type="ARBA" id="ARBA00022090"/>
    </source>
</evidence>
<feature type="region of interest" description="Disordered" evidence="14">
    <location>
        <begin position="139"/>
        <end position="174"/>
    </location>
</feature>
<dbReference type="Gene3D" id="3.30.420.270">
    <property type="match status" value="1"/>
</dbReference>